<evidence type="ECO:0000259" key="8">
    <source>
        <dbReference type="Pfam" id="PF02838"/>
    </source>
</evidence>
<evidence type="ECO:0000259" key="7">
    <source>
        <dbReference type="Pfam" id="PF00728"/>
    </source>
</evidence>
<evidence type="ECO:0000256" key="4">
    <source>
        <dbReference type="ARBA" id="ARBA00022801"/>
    </source>
</evidence>
<sequence length="537" mass="61707">MLIIPKINGSFLKREHYFTLQDQLDIHIGSFNPSIVDVFVKRMSQECQIQVNVSANKNAVIKLIKNIDTENEAYVVEIEQNEIRLYALDDAGMTWALTSMYQMIVEAQKENDGKLDCICFQDYPNYRHRGLLVDVARHFFHVEEMKKIIEEMSLYKLNVLHWHLTDDQAWRIESKIFPKLNEVSPSGNYYTQEQIKEIVSFAASRAVEVVPEIDMPGHASAAIAAFPELSCFDEHIQVTEKPGIYKVIMCAGKESTYHWIYQLMDEIIPLFASNRIHLGGDEAPKDKWKTCSHCNAYMKLNQIDNYEDLQGVFTEKVANYVTNKGKTVTCWNESLKSDHLSKDIAIQYWIEAEPTSYVYPHYEKGQPMIFSEVFHMYFDYPYCIVPLKKTYEYEPKIRENKRLNGANILGIEGAIWTERVSTNEILESMISPRIQALAEAAWTVDRNYEDFLIRLKAHLEYIGLSKLGSTPFEEATIHGEQAKAQAISFLQGFMGMMASPDVELGLSPEEMKGMAVMFISNIFDEETAAGMLKSLNF</sequence>
<comment type="caution">
    <text evidence="9">The sequence shown here is derived from an EMBL/GenBank/DDBJ whole genome shotgun (WGS) entry which is preliminary data.</text>
</comment>
<dbReference type="GO" id="GO:0004563">
    <property type="term" value="F:beta-N-acetylhexosaminidase activity"/>
    <property type="evidence" value="ECO:0007669"/>
    <property type="project" value="UniProtKB-EC"/>
</dbReference>
<feature type="domain" description="Glycoside hydrolase family 20 catalytic" evidence="7">
    <location>
        <begin position="126"/>
        <end position="443"/>
    </location>
</feature>
<keyword evidence="10" id="KW-1185">Reference proteome</keyword>
<dbReference type="STRING" id="512399.A8709_10210"/>
<gene>
    <name evidence="9" type="ORF">A8709_10210</name>
</gene>
<dbReference type="GO" id="GO:0005975">
    <property type="term" value="P:carbohydrate metabolic process"/>
    <property type="evidence" value="ECO:0007669"/>
    <property type="project" value="InterPro"/>
</dbReference>
<evidence type="ECO:0000256" key="2">
    <source>
        <dbReference type="ARBA" id="ARBA00006285"/>
    </source>
</evidence>
<protein>
    <recommendedName>
        <fullName evidence="3">beta-N-acetylhexosaminidase</fullName>
        <ecNumber evidence="3">3.2.1.52</ecNumber>
    </recommendedName>
</protein>
<evidence type="ECO:0000256" key="3">
    <source>
        <dbReference type="ARBA" id="ARBA00012663"/>
    </source>
</evidence>
<comment type="catalytic activity">
    <reaction evidence="1">
        <text>Hydrolysis of terminal non-reducing N-acetyl-D-hexosamine residues in N-acetyl-beta-D-hexosaminides.</text>
        <dbReference type="EC" id="3.2.1.52"/>
    </reaction>
</comment>
<organism evidence="9 10">
    <name type="scientific">Paenibacillus pectinilyticus</name>
    <dbReference type="NCBI Taxonomy" id="512399"/>
    <lineage>
        <taxon>Bacteria</taxon>
        <taxon>Bacillati</taxon>
        <taxon>Bacillota</taxon>
        <taxon>Bacilli</taxon>
        <taxon>Bacillales</taxon>
        <taxon>Paenibacillaceae</taxon>
        <taxon>Paenibacillus</taxon>
    </lineage>
</organism>
<dbReference type="SUPFAM" id="SSF55545">
    <property type="entry name" value="beta-N-acetylhexosaminidase-like domain"/>
    <property type="match status" value="1"/>
</dbReference>
<dbReference type="Pfam" id="PF02838">
    <property type="entry name" value="Glyco_hydro_20b"/>
    <property type="match status" value="1"/>
</dbReference>
<dbReference type="GO" id="GO:0030203">
    <property type="term" value="P:glycosaminoglycan metabolic process"/>
    <property type="evidence" value="ECO:0007669"/>
    <property type="project" value="TreeGrafter"/>
</dbReference>
<evidence type="ECO:0000256" key="6">
    <source>
        <dbReference type="PIRSR" id="PIRSR625705-1"/>
    </source>
</evidence>
<evidence type="ECO:0000313" key="9">
    <source>
        <dbReference type="EMBL" id="OCT15984.1"/>
    </source>
</evidence>
<dbReference type="InterPro" id="IPR015882">
    <property type="entry name" value="HEX_bac_N"/>
</dbReference>
<dbReference type="GO" id="GO:0016020">
    <property type="term" value="C:membrane"/>
    <property type="evidence" value="ECO:0007669"/>
    <property type="project" value="TreeGrafter"/>
</dbReference>
<evidence type="ECO:0000256" key="1">
    <source>
        <dbReference type="ARBA" id="ARBA00001231"/>
    </source>
</evidence>
<dbReference type="PANTHER" id="PTHR22600:SF57">
    <property type="entry name" value="BETA-N-ACETYLHEXOSAMINIDASE"/>
    <property type="match status" value="1"/>
</dbReference>
<dbReference type="InterPro" id="IPR015883">
    <property type="entry name" value="Glyco_hydro_20_cat"/>
</dbReference>
<evidence type="ECO:0000256" key="5">
    <source>
        <dbReference type="ARBA" id="ARBA00023295"/>
    </source>
</evidence>
<dbReference type="PANTHER" id="PTHR22600">
    <property type="entry name" value="BETA-HEXOSAMINIDASE"/>
    <property type="match status" value="1"/>
</dbReference>
<evidence type="ECO:0000313" key="10">
    <source>
        <dbReference type="Proteomes" id="UP000093309"/>
    </source>
</evidence>
<dbReference type="EC" id="3.2.1.52" evidence="3"/>
<dbReference type="Pfam" id="PF00728">
    <property type="entry name" value="Glyco_hydro_20"/>
    <property type="match status" value="1"/>
</dbReference>
<proteinExistence type="inferred from homology"/>
<dbReference type="InterPro" id="IPR025705">
    <property type="entry name" value="Beta_hexosaminidase_sua/sub"/>
</dbReference>
<dbReference type="SUPFAM" id="SSF51445">
    <property type="entry name" value="(Trans)glycosidases"/>
    <property type="match status" value="1"/>
</dbReference>
<dbReference type="OrthoDB" id="1098018at2"/>
<name>A0A1C1A602_9BACL</name>
<accession>A0A1C1A602</accession>
<keyword evidence="4" id="KW-0378">Hydrolase</keyword>
<dbReference type="Gene3D" id="3.20.20.80">
    <property type="entry name" value="Glycosidases"/>
    <property type="match status" value="1"/>
</dbReference>
<dbReference type="CDD" id="cd06563">
    <property type="entry name" value="GH20_chitobiase-like"/>
    <property type="match status" value="1"/>
</dbReference>
<dbReference type="InterPro" id="IPR029018">
    <property type="entry name" value="Hex-like_dom2"/>
</dbReference>
<dbReference type="EMBL" id="LYPC01000012">
    <property type="protein sequence ID" value="OCT15984.1"/>
    <property type="molecule type" value="Genomic_DNA"/>
</dbReference>
<dbReference type="Proteomes" id="UP000093309">
    <property type="component" value="Unassembled WGS sequence"/>
</dbReference>
<feature type="active site" description="Proton donor" evidence="6">
    <location>
        <position position="282"/>
    </location>
</feature>
<dbReference type="PRINTS" id="PR00738">
    <property type="entry name" value="GLHYDRLASE20"/>
</dbReference>
<keyword evidence="5" id="KW-0326">Glycosidase</keyword>
<comment type="similarity">
    <text evidence="2">Belongs to the glycosyl hydrolase 20 family.</text>
</comment>
<reference evidence="10" key="1">
    <citation type="submission" date="2016-05" db="EMBL/GenBank/DDBJ databases">
        <title>Paenibacillus oryzae. sp. nov., isolated from the rice root.</title>
        <authorList>
            <person name="Zhang J."/>
            <person name="Zhang X."/>
        </authorList>
    </citation>
    <scope>NUCLEOTIDE SEQUENCE [LARGE SCALE GENOMIC DNA]</scope>
    <source>
        <strain evidence="10">KCTC13222</strain>
    </source>
</reference>
<feature type="domain" description="Beta-hexosaminidase bacterial type N-terminal" evidence="8">
    <location>
        <begin position="3"/>
        <end position="116"/>
    </location>
</feature>
<dbReference type="RefSeq" id="WP_065851487.1">
    <property type="nucleotide sequence ID" value="NZ_LYPC01000012.1"/>
</dbReference>
<dbReference type="AlphaFoldDB" id="A0A1C1A602"/>
<dbReference type="Gene3D" id="3.30.379.10">
    <property type="entry name" value="Chitobiase/beta-hexosaminidase domain 2-like"/>
    <property type="match status" value="1"/>
</dbReference>
<dbReference type="InterPro" id="IPR017853">
    <property type="entry name" value="GH"/>
</dbReference>